<proteinExistence type="predicted"/>
<keyword evidence="2" id="KW-1185">Reference proteome</keyword>
<protein>
    <submittedName>
        <fullName evidence="1">Uncharacterized protein</fullName>
    </submittedName>
</protein>
<gene>
    <name evidence="1" type="ORF">F9C07_2505</name>
</gene>
<reference evidence="2" key="1">
    <citation type="journal article" date="2021" name="G3 (Bethesda)">
        <title>Chromosome assembled and annotated genome sequence of Aspergillus flavus NRRL 3357.</title>
        <authorList>
            <person name="Skerker J.M."/>
            <person name="Pianalto K.M."/>
            <person name="Mondo S.J."/>
            <person name="Yang K."/>
            <person name="Arkin A.P."/>
            <person name="Keller N.P."/>
            <person name="Grigoriev I.V."/>
            <person name="Louise Glass N.L."/>
        </authorList>
    </citation>
    <scope>NUCLEOTIDE SEQUENCE [LARGE SCALE GENOMIC DNA]</scope>
    <source>
        <strain evidence="2">ATCC 200026 / FGSC A1120 / IAM 13836 / NRRL 3357 / JCM 12722 / SRRC 167</strain>
    </source>
</reference>
<evidence type="ECO:0000313" key="2">
    <source>
        <dbReference type="Proteomes" id="UP000596276"/>
    </source>
</evidence>
<organism evidence="1 2">
    <name type="scientific">Aspergillus flavus (strain ATCC 200026 / FGSC A1120 / IAM 13836 / NRRL 3357 / JCM 12722 / SRRC 167)</name>
    <dbReference type="NCBI Taxonomy" id="332952"/>
    <lineage>
        <taxon>Eukaryota</taxon>
        <taxon>Fungi</taxon>
        <taxon>Dikarya</taxon>
        <taxon>Ascomycota</taxon>
        <taxon>Pezizomycotina</taxon>
        <taxon>Eurotiomycetes</taxon>
        <taxon>Eurotiomycetidae</taxon>
        <taxon>Eurotiales</taxon>
        <taxon>Aspergillaceae</taxon>
        <taxon>Aspergillus</taxon>
        <taxon>Aspergillus subgen. Circumdati</taxon>
    </lineage>
</organism>
<evidence type="ECO:0000313" key="1">
    <source>
        <dbReference type="EMBL" id="QRD82571.1"/>
    </source>
</evidence>
<name>A0A7U2QRV7_ASPFN</name>
<dbReference type="Proteomes" id="UP000596276">
    <property type="component" value="Chromosome 2"/>
</dbReference>
<dbReference type="AlphaFoldDB" id="A0A7U2QRV7"/>
<accession>A0A7U2QRV7</accession>
<dbReference type="EMBL" id="CP044622">
    <property type="protein sequence ID" value="QRD82571.1"/>
    <property type="molecule type" value="Genomic_DNA"/>
</dbReference>
<dbReference type="VEuPathDB" id="FungiDB:F9C07_2505"/>
<sequence>MFTRKARMRANVYDAIGVDCHSRASLVVGLNVVCSELPGPSSEMPQDEAVGIIVLVLRMRQMQQVYCGTADSDPSSCCDRLAICGRAIVRKRRSSFIRLVGNGRAFYPVYQVSQQGDVLSPVLLLRSPKK</sequence>